<dbReference type="PANTHER" id="PTHR30126:SF99">
    <property type="entry name" value="TRANSCRIPTIONAL REGULATOR LYSR FAMILY"/>
    <property type="match status" value="1"/>
</dbReference>
<keyword evidence="3" id="KW-0238">DNA-binding</keyword>
<dbReference type="PROSITE" id="PS50931">
    <property type="entry name" value="HTH_LYSR"/>
    <property type="match status" value="1"/>
</dbReference>
<dbReference type="PANTHER" id="PTHR30126">
    <property type="entry name" value="HTH-TYPE TRANSCRIPTIONAL REGULATOR"/>
    <property type="match status" value="1"/>
</dbReference>
<dbReference type="RefSeq" id="WP_109461297.1">
    <property type="nucleotide sequence ID" value="NZ_QFBC01000017.1"/>
</dbReference>
<evidence type="ECO:0000259" key="5">
    <source>
        <dbReference type="PROSITE" id="PS50931"/>
    </source>
</evidence>
<name>A0A2U2DIX4_9HYPH</name>
<dbReference type="InterPro" id="IPR005119">
    <property type="entry name" value="LysR_subst-bd"/>
</dbReference>
<evidence type="ECO:0000256" key="1">
    <source>
        <dbReference type="ARBA" id="ARBA00009437"/>
    </source>
</evidence>
<sequence length="309" mass="34491">MRNERFLRDLDWNLIFIFQVIVEAGGITAAAERLLRTQPSVSNALGRLEAAVGHRLIHRARGTFRLTEYGQLFHEETLRVVHGVERIADLASDAAEPNRYLRLLVANHIDSATFDRALQTFNTRQPGVKIEIETAPSGVVVERVRAADAAIGLCILNRALPDLACRYLGSSRMAFYCGRRHPLFGHEALTLDDLDAHNYISFESDHLEAGLDAVARVGIGNRFRDNRIASSANDEEVLRLIEAGIGFGPLNVSMGALYAREGRLWQLPPYEDLPTVRTYLITNPARSMTREDVTFIDVVEAIRDAEGSR</sequence>
<dbReference type="SUPFAM" id="SSF46785">
    <property type="entry name" value="Winged helix' DNA-binding domain"/>
    <property type="match status" value="1"/>
</dbReference>
<dbReference type="Gene3D" id="3.40.190.290">
    <property type="match status" value="1"/>
</dbReference>
<organism evidence="6 7">
    <name type="scientific">Metarhizobium album</name>
    <dbReference type="NCBI Taxonomy" id="2182425"/>
    <lineage>
        <taxon>Bacteria</taxon>
        <taxon>Pseudomonadati</taxon>
        <taxon>Pseudomonadota</taxon>
        <taxon>Alphaproteobacteria</taxon>
        <taxon>Hyphomicrobiales</taxon>
        <taxon>Rhizobiaceae</taxon>
        <taxon>Metarhizobium</taxon>
    </lineage>
</organism>
<accession>A0A2U2DIX4</accession>
<dbReference type="GO" id="GO:0003700">
    <property type="term" value="F:DNA-binding transcription factor activity"/>
    <property type="evidence" value="ECO:0007669"/>
    <property type="project" value="InterPro"/>
</dbReference>
<dbReference type="AlphaFoldDB" id="A0A2U2DIX4"/>
<dbReference type="Gene3D" id="1.10.10.10">
    <property type="entry name" value="Winged helix-like DNA-binding domain superfamily/Winged helix DNA-binding domain"/>
    <property type="match status" value="1"/>
</dbReference>
<dbReference type="Pfam" id="PF03466">
    <property type="entry name" value="LysR_substrate"/>
    <property type="match status" value="1"/>
</dbReference>
<dbReference type="InterPro" id="IPR036390">
    <property type="entry name" value="WH_DNA-bd_sf"/>
</dbReference>
<comment type="caution">
    <text evidence="6">The sequence shown here is derived from an EMBL/GenBank/DDBJ whole genome shotgun (WGS) entry which is preliminary data.</text>
</comment>
<evidence type="ECO:0000256" key="4">
    <source>
        <dbReference type="ARBA" id="ARBA00023163"/>
    </source>
</evidence>
<dbReference type="InterPro" id="IPR036388">
    <property type="entry name" value="WH-like_DNA-bd_sf"/>
</dbReference>
<proteinExistence type="inferred from homology"/>
<protein>
    <submittedName>
        <fullName evidence="6">LysR family transcriptional regulator</fullName>
    </submittedName>
</protein>
<evidence type="ECO:0000256" key="2">
    <source>
        <dbReference type="ARBA" id="ARBA00023015"/>
    </source>
</evidence>
<feature type="domain" description="HTH lysR-type" evidence="5">
    <location>
        <begin position="10"/>
        <end position="67"/>
    </location>
</feature>
<dbReference type="SUPFAM" id="SSF53850">
    <property type="entry name" value="Periplasmic binding protein-like II"/>
    <property type="match status" value="1"/>
</dbReference>
<evidence type="ECO:0000256" key="3">
    <source>
        <dbReference type="ARBA" id="ARBA00023125"/>
    </source>
</evidence>
<dbReference type="GO" id="GO:0000976">
    <property type="term" value="F:transcription cis-regulatory region binding"/>
    <property type="evidence" value="ECO:0007669"/>
    <property type="project" value="TreeGrafter"/>
</dbReference>
<evidence type="ECO:0000313" key="7">
    <source>
        <dbReference type="Proteomes" id="UP000245252"/>
    </source>
</evidence>
<dbReference type="Pfam" id="PF00126">
    <property type="entry name" value="HTH_1"/>
    <property type="match status" value="1"/>
</dbReference>
<gene>
    <name evidence="6" type="ORF">DEM27_26685</name>
</gene>
<dbReference type="EMBL" id="QFBC01000017">
    <property type="protein sequence ID" value="PWE53255.1"/>
    <property type="molecule type" value="Genomic_DNA"/>
</dbReference>
<reference evidence="6 7" key="1">
    <citation type="submission" date="2018-05" db="EMBL/GenBank/DDBJ databases">
        <title>The draft genome of strain NS-104.</title>
        <authorList>
            <person name="Hang P."/>
            <person name="Jiang J."/>
        </authorList>
    </citation>
    <scope>NUCLEOTIDE SEQUENCE [LARGE SCALE GENOMIC DNA]</scope>
    <source>
        <strain evidence="6 7">NS-104</strain>
    </source>
</reference>
<evidence type="ECO:0000313" key="6">
    <source>
        <dbReference type="EMBL" id="PWE53255.1"/>
    </source>
</evidence>
<dbReference type="CDD" id="cd05466">
    <property type="entry name" value="PBP2_LTTR_substrate"/>
    <property type="match status" value="1"/>
</dbReference>
<keyword evidence="2" id="KW-0805">Transcription regulation</keyword>
<comment type="similarity">
    <text evidence="1">Belongs to the LysR transcriptional regulatory family.</text>
</comment>
<keyword evidence="4" id="KW-0804">Transcription</keyword>
<dbReference type="InterPro" id="IPR000847">
    <property type="entry name" value="LysR_HTH_N"/>
</dbReference>
<dbReference type="Proteomes" id="UP000245252">
    <property type="component" value="Unassembled WGS sequence"/>
</dbReference>
<dbReference type="OrthoDB" id="7506954at2"/>
<keyword evidence="7" id="KW-1185">Reference proteome</keyword>